<organism evidence="6 7">
    <name type="scientific">Leptobrachium leishanense</name>
    <name type="common">Leishan spiny toad</name>
    <dbReference type="NCBI Taxonomy" id="445787"/>
    <lineage>
        <taxon>Eukaryota</taxon>
        <taxon>Metazoa</taxon>
        <taxon>Chordata</taxon>
        <taxon>Craniata</taxon>
        <taxon>Vertebrata</taxon>
        <taxon>Euteleostomi</taxon>
        <taxon>Amphibia</taxon>
        <taxon>Batrachia</taxon>
        <taxon>Anura</taxon>
        <taxon>Pelobatoidea</taxon>
        <taxon>Megophryidae</taxon>
        <taxon>Leptobrachium</taxon>
    </lineage>
</organism>
<evidence type="ECO:0000256" key="5">
    <source>
        <dbReference type="ARBA" id="ARBA00035467"/>
    </source>
</evidence>
<dbReference type="Gene3D" id="1.10.60.20">
    <property type="entry name" value="Ribosomal protein S17e-like"/>
    <property type="match status" value="1"/>
</dbReference>
<dbReference type="Pfam" id="PF00833">
    <property type="entry name" value="Ribosomal_S17e"/>
    <property type="match status" value="1"/>
</dbReference>
<dbReference type="NCBIfam" id="NF002242">
    <property type="entry name" value="PRK01151.1"/>
    <property type="match status" value="1"/>
</dbReference>
<reference evidence="6" key="2">
    <citation type="submission" date="2025-09" db="UniProtKB">
        <authorList>
            <consortium name="Ensembl"/>
        </authorList>
    </citation>
    <scope>IDENTIFICATION</scope>
</reference>
<dbReference type="SUPFAM" id="SSF116820">
    <property type="entry name" value="Rps17e-like"/>
    <property type="match status" value="1"/>
</dbReference>
<comment type="similarity">
    <text evidence="1">Belongs to the eukaryotic ribosomal protein eS17 family.</text>
</comment>
<evidence type="ECO:0000313" key="6">
    <source>
        <dbReference type="Ensembl" id="ENSLLEP00000023365.1"/>
    </source>
</evidence>
<dbReference type="InterPro" id="IPR018273">
    <property type="entry name" value="Ribosomal_eS17_CS"/>
</dbReference>
<dbReference type="GeneTree" id="ENSGT00390000006548"/>
<keyword evidence="2" id="KW-0689">Ribosomal protein</keyword>
<dbReference type="InterPro" id="IPR036401">
    <property type="entry name" value="Ribosomal_eS17_sf"/>
</dbReference>
<reference evidence="6" key="1">
    <citation type="submission" date="2025-08" db="UniProtKB">
        <authorList>
            <consortium name="Ensembl"/>
        </authorList>
    </citation>
    <scope>IDENTIFICATION</scope>
</reference>
<protein>
    <recommendedName>
        <fullName evidence="4">Small ribosomal subunit protein eS17</fullName>
    </recommendedName>
    <alternativeName>
        <fullName evidence="5">40S ribosomal protein S17</fullName>
    </alternativeName>
</protein>
<accession>A0A8C5W7G1</accession>
<dbReference type="GO" id="GO:0022626">
    <property type="term" value="C:cytosolic ribosome"/>
    <property type="evidence" value="ECO:0007669"/>
    <property type="project" value="UniProtKB-ARBA"/>
</dbReference>
<keyword evidence="3" id="KW-0687">Ribonucleoprotein</keyword>
<dbReference type="Proteomes" id="UP000694569">
    <property type="component" value="Unplaced"/>
</dbReference>
<dbReference type="FunFam" id="1.10.60.20:FF:000001">
    <property type="entry name" value="40S ribosomal protein S17"/>
    <property type="match status" value="1"/>
</dbReference>
<dbReference type="OrthoDB" id="1727351at2759"/>
<evidence type="ECO:0000313" key="7">
    <source>
        <dbReference type="Proteomes" id="UP000694569"/>
    </source>
</evidence>
<dbReference type="Ensembl" id="ENSLLET00000024250.1">
    <property type="protein sequence ID" value="ENSLLEP00000023365.1"/>
    <property type="gene ID" value="ENSLLEG00000014831.1"/>
</dbReference>
<dbReference type="HAMAP" id="MF_00511">
    <property type="entry name" value="Ribosomal_eS17"/>
    <property type="match status" value="1"/>
</dbReference>
<gene>
    <name evidence="6" type="primary">RPS17</name>
</gene>
<dbReference type="InterPro" id="IPR001210">
    <property type="entry name" value="Ribosomal_eS17"/>
</dbReference>
<dbReference type="AlphaFoldDB" id="A0A8C5W7G1"/>
<dbReference type="PANTHER" id="PTHR10732">
    <property type="entry name" value="40S RIBOSOMAL PROTEIN S17"/>
    <property type="match status" value="1"/>
</dbReference>
<dbReference type="GO" id="GO:1990904">
    <property type="term" value="C:ribonucleoprotein complex"/>
    <property type="evidence" value="ECO:0007669"/>
    <property type="project" value="UniProtKB-KW"/>
</dbReference>
<sequence>MKLRLPYRKHHSSWSVVRSAHADSHNALRNRNKYTQARCTSREQRSLAAAQDPGTAYFPLLPVVAPPRRWGPLSFLRRGSSLPPLYILAPGILCPLLPARSNMGRVRTKTVKKAARVIIEKYYTRLGNDFHTNKRVCEEIAIIPSKKLRNKIAGYVTHLMKRIQRGPVRGISIKLQEEERERRDNYVPEVSALDQEIIEVDPDTKEMLKLLDFGGLSNLQVTQPTVGMNFKTPRGAACVRD</sequence>
<dbReference type="GO" id="GO:0006412">
    <property type="term" value="P:translation"/>
    <property type="evidence" value="ECO:0007669"/>
    <property type="project" value="InterPro"/>
</dbReference>
<evidence type="ECO:0000256" key="2">
    <source>
        <dbReference type="ARBA" id="ARBA00022980"/>
    </source>
</evidence>
<dbReference type="GO" id="GO:0003735">
    <property type="term" value="F:structural constituent of ribosome"/>
    <property type="evidence" value="ECO:0007669"/>
    <property type="project" value="InterPro"/>
</dbReference>
<evidence type="ECO:0000256" key="1">
    <source>
        <dbReference type="ARBA" id="ARBA00010444"/>
    </source>
</evidence>
<evidence type="ECO:0000256" key="3">
    <source>
        <dbReference type="ARBA" id="ARBA00023274"/>
    </source>
</evidence>
<proteinExistence type="inferred from homology"/>
<keyword evidence="7" id="KW-1185">Reference proteome</keyword>
<name>A0A8C5W7G1_9ANUR</name>
<dbReference type="PANTHER" id="PTHR10732:SF0">
    <property type="entry name" value="40S RIBOSOMAL PROTEIN S17"/>
    <property type="match status" value="1"/>
</dbReference>
<evidence type="ECO:0000256" key="4">
    <source>
        <dbReference type="ARBA" id="ARBA00035144"/>
    </source>
</evidence>
<dbReference type="PROSITE" id="PS00712">
    <property type="entry name" value="RIBOSOMAL_S17E"/>
    <property type="match status" value="1"/>
</dbReference>